<organism evidence="2 3">
    <name type="scientific">Papaver somniferum</name>
    <name type="common">Opium poppy</name>
    <dbReference type="NCBI Taxonomy" id="3469"/>
    <lineage>
        <taxon>Eukaryota</taxon>
        <taxon>Viridiplantae</taxon>
        <taxon>Streptophyta</taxon>
        <taxon>Embryophyta</taxon>
        <taxon>Tracheophyta</taxon>
        <taxon>Spermatophyta</taxon>
        <taxon>Magnoliopsida</taxon>
        <taxon>Ranunculales</taxon>
        <taxon>Papaveraceae</taxon>
        <taxon>Papaveroideae</taxon>
        <taxon>Papaver</taxon>
    </lineage>
</organism>
<name>A0A4Y7L7R4_PAPSO</name>
<evidence type="ECO:0000313" key="3">
    <source>
        <dbReference type="Proteomes" id="UP000316621"/>
    </source>
</evidence>
<feature type="region of interest" description="Disordered" evidence="1">
    <location>
        <begin position="1"/>
        <end position="36"/>
    </location>
</feature>
<reference evidence="2 3" key="1">
    <citation type="journal article" date="2018" name="Science">
        <title>The opium poppy genome and morphinan production.</title>
        <authorList>
            <person name="Guo L."/>
            <person name="Winzer T."/>
            <person name="Yang X."/>
            <person name="Li Y."/>
            <person name="Ning Z."/>
            <person name="He Z."/>
            <person name="Teodor R."/>
            <person name="Lu Y."/>
            <person name="Bowser T.A."/>
            <person name="Graham I.A."/>
            <person name="Ye K."/>
        </authorList>
    </citation>
    <scope>NUCLEOTIDE SEQUENCE [LARGE SCALE GENOMIC DNA]</scope>
    <source>
        <strain evidence="3">cv. HN1</strain>
        <tissue evidence="2">Leaves</tissue>
    </source>
</reference>
<protein>
    <submittedName>
        <fullName evidence="2">Uncharacterized protein</fullName>
    </submittedName>
</protein>
<keyword evidence="3" id="KW-1185">Reference proteome</keyword>
<sequence>MTNNSDIEDRQQFGTSSHRSLHEVRRSLSGLNSRVPRQRPDMKRVIRVRFAETEVDFPVIGKRNPYALPAKEALPPTFEEPKTSEYVFYKKLRTDADEPSNTRNPVKFDDLRRSLMPVAVVTPIKVGSPQMSRPSLSLPGESRNSGAQNRNVEVFAAKRKKLLRWALEFSSSDISQCHSKGYVLVSVLLQRLIPESNKTASMQICSTQKTKHPVSTTKSQLLALEELPESSSSPVNFVRPFAKHCIENGLSNCWSNQFRENIFMQLDTKNSGSPLAQQANKFHLQCRKRYSDDFTDDKRRRSLQMMRESDFDLDLTDDRKLGSLQMPRESDYDIDYLDRKELFSGYGHPSLKQSKSDFSIRGNLHSFWDYSEKQLGLSNKSSSKELDELYDLNEPLLRSEQCTQYLGYYDYDSGNEQYLSCNSPITILDWSPTSSTLSEDYNWTTSNLKYSATELQSSSDFALCEGPGFPLLDSYSESYPLPGLGRSQINENRNCQVAISHHFPPMNISFNSPHYLSFTENIKMSGEYINRSILHSPCGNVRFMSMGYRDTILPNLVKLQLPSGDNFNYETKGLSAIDSVEEYPSPGQSDLQLVA</sequence>
<gene>
    <name evidence="2" type="ORF">C5167_042901</name>
</gene>
<evidence type="ECO:0000313" key="2">
    <source>
        <dbReference type="EMBL" id="RZC80329.1"/>
    </source>
</evidence>
<dbReference type="Proteomes" id="UP000316621">
    <property type="component" value="Chromosome 10"/>
</dbReference>
<dbReference type="Gramene" id="RZC80329">
    <property type="protein sequence ID" value="RZC80329"/>
    <property type="gene ID" value="C5167_042901"/>
</dbReference>
<accession>A0A4Y7L7R4</accession>
<dbReference type="AlphaFoldDB" id="A0A4Y7L7R4"/>
<proteinExistence type="predicted"/>
<dbReference type="OMA" id="FRENIFM"/>
<evidence type="ECO:0000256" key="1">
    <source>
        <dbReference type="SAM" id="MobiDB-lite"/>
    </source>
</evidence>
<dbReference type="EMBL" id="CM010724">
    <property type="protein sequence ID" value="RZC80329.1"/>
    <property type="molecule type" value="Genomic_DNA"/>
</dbReference>